<reference evidence="1" key="1">
    <citation type="journal article" date="2014" name="Int. J. Syst. Evol. Microbiol.">
        <title>Complete genome sequence of Corynebacterium casei LMG S-19264T (=DSM 44701T), isolated from a smear-ripened cheese.</title>
        <authorList>
            <consortium name="US DOE Joint Genome Institute (JGI-PGF)"/>
            <person name="Walter F."/>
            <person name="Albersmeier A."/>
            <person name="Kalinowski J."/>
            <person name="Ruckert C."/>
        </authorList>
    </citation>
    <scope>NUCLEOTIDE SEQUENCE</scope>
    <source>
        <strain evidence="1">CGMCC 1.7081</strain>
    </source>
</reference>
<dbReference type="AlphaFoldDB" id="A0A8J3HDH7"/>
<comment type="caution">
    <text evidence="1">The sequence shown here is derived from an EMBL/GenBank/DDBJ whole genome shotgun (WGS) entry which is preliminary data.</text>
</comment>
<dbReference type="EMBL" id="BNAP01000056">
    <property type="protein sequence ID" value="GHH05556.1"/>
    <property type="molecule type" value="Genomic_DNA"/>
</dbReference>
<protein>
    <submittedName>
        <fullName evidence="1">Uncharacterized protein</fullName>
    </submittedName>
</protein>
<dbReference type="Proteomes" id="UP000611500">
    <property type="component" value="Unassembled WGS sequence"/>
</dbReference>
<reference evidence="1" key="2">
    <citation type="submission" date="2020-09" db="EMBL/GenBank/DDBJ databases">
        <authorList>
            <person name="Sun Q."/>
            <person name="Zhou Y."/>
        </authorList>
    </citation>
    <scope>NUCLEOTIDE SEQUENCE</scope>
    <source>
        <strain evidence="1">CGMCC 1.7081</strain>
    </source>
</reference>
<evidence type="ECO:0000313" key="1">
    <source>
        <dbReference type="EMBL" id="GHH05556.1"/>
    </source>
</evidence>
<organism evidence="1 2">
    <name type="scientific">Pseudodonghicola xiamenensis</name>
    <dbReference type="NCBI Taxonomy" id="337702"/>
    <lineage>
        <taxon>Bacteria</taxon>
        <taxon>Pseudomonadati</taxon>
        <taxon>Pseudomonadota</taxon>
        <taxon>Alphaproteobacteria</taxon>
        <taxon>Rhodobacterales</taxon>
        <taxon>Paracoccaceae</taxon>
        <taxon>Pseudodonghicola</taxon>
    </lineage>
</organism>
<name>A0A8J3HDH7_9RHOB</name>
<sequence length="202" mass="23520">MSRFKKLWRQILEPKIPLHPLPNREVDTGTPLIFNPQGYDMFDIWKAQGRAMREQEDARKYFLTEEQVIWLDGRLFLEKPAASVTEVDSLWHGFHGKKPELNNDQALWLARTRQAAENYRDWGGPGERGVIQFRPADEIRLAKSSIGVTEFFEEFDEGWGLNHDHFSRRLHAWAMMRELPGILDSVGDVVIFRAADLIKEVC</sequence>
<keyword evidence="2" id="KW-1185">Reference proteome</keyword>
<evidence type="ECO:0000313" key="2">
    <source>
        <dbReference type="Proteomes" id="UP000611500"/>
    </source>
</evidence>
<accession>A0A8J3HDH7</accession>
<proteinExistence type="predicted"/>
<gene>
    <name evidence="1" type="ORF">GCM10010961_44440</name>
</gene>